<evidence type="ECO:0000313" key="1">
    <source>
        <dbReference type="EMBL" id="AKK10046.1"/>
    </source>
</evidence>
<organism evidence="1 2">
    <name type="scientific">Corynebacterium uterequi</name>
    <dbReference type="NCBI Taxonomy" id="1072256"/>
    <lineage>
        <taxon>Bacteria</taxon>
        <taxon>Bacillati</taxon>
        <taxon>Actinomycetota</taxon>
        <taxon>Actinomycetes</taxon>
        <taxon>Mycobacteriales</taxon>
        <taxon>Corynebacteriaceae</taxon>
        <taxon>Corynebacterium</taxon>
    </lineage>
</organism>
<dbReference type="SUPFAM" id="SSF52540">
    <property type="entry name" value="P-loop containing nucleoside triphosphate hydrolases"/>
    <property type="match status" value="1"/>
</dbReference>
<proteinExistence type="predicted"/>
<gene>
    <name evidence="1" type="ORF">CUTER_00070</name>
</gene>
<dbReference type="InterPro" id="IPR027417">
    <property type="entry name" value="P-loop_NTPase"/>
</dbReference>
<name>A0A0G3H9K2_9CORY</name>
<accession>A0A0G3H9K2</accession>
<dbReference type="Gene3D" id="3.40.50.300">
    <property type="entry name" value="P-loop containing nucleotide triphosphate hydrolases"/>
    <property type="match status" value="1"/>
</dbReference>
<dbReference type="AlphaFoldDB" id="A0A0G3H9K2"/>
<dbReference type="PATRIC" id="fig|1072256.5.peg.14"/>
<reference evidence="1 2" key="1">
    <citation type="journal article" date="2015" name="Genome Announc.">
        <title>Virulence Factor Genes Detected in the Complete Genome Sequence of Corynebacterium uterequi DSM 45634, Isolated from the Uterus of a Maiden Mare.</title>
        <authorList>
            <person name="Ruckert C."/>
            <person name="Kriete M."/>
            <person name="Jaenicke S."/>
            <person name="Winkler A."/>
            <person name="Tauch A."/>
        </authorList>
    </citation>
    <scope>NUCLEOTIDE SEQUENCE [LARGE SCALE GENOMIC DNA]</scope>
    <source>
        <strain evidence="1 2">DSM 45634</strain>
    </source>
</reference>
<sequence length="72" mass="7585">MSYIPNPFRASMGATPPYLAGRAEEIADFRAALLDGPGAHERVSIVTGLRGVGKTVLLNAFEEEPARNLGGS</sequence>
<evidence type="ECO:0000313" key="2">
    <source>
        <dbReference type="Proteomes" id="UP000035548"/>
    </source>
</evidence>
<dbReference type="RefSeq" id="WP_330217686.1">
    <property type="nucleotide sequence ID" value="NZ_CP011546.1"/>
</dbReference>
<dbReference type="Proteomes" id="UP000035548">
    <property type="component" value="Chromosome"/>
</dbReference>
<keyword evidence="2" id="KW-1185">Reference proteome</keyword>
<dbReference type="EMBL" id="CP011546">
    <property type="protein sequence ID" value="AKK10046.1"/>
    <property type="molecule type" value="Genomic_DNA"/>
</dbReference>
<dbReference type="STRING" id="1072256.CUTER_00070"/>
<reference evidence="2" key="2">
    <citation type="submission" date="2015-05" db="EMBL/GenBank/DDBJ databases">
        <title>Complete genome sequence of Corynebacterium uterequi DSM 45634, isolated from the uterus of a maiden mare.</title>
        <authorList>
            <person name="Ruckert C."/>
            <person name="Albersmeier A."/>
            <person name="Winkler A."/>
            <person name="Tauch A."/>
        </authorList>
    </citation>
    <scope>NUCLEOTIDE SEQUENCE [LARGE SCALE GENOMIC DNA]</scope>
    <source>
        <strain evidence="2">DSM 45634</strain>
    </source>
</reference>
<protein>
    <submittedName>
        <fullName evidence="1">AAA ATPase domain</fullName>
    </submittedName>
</protein>
<dbReference type="KEGG" id="cut:CUTER_00070"/>